<keyword evidence="1" id="KW-0472">Membrane</keyword>
<accession>A0A413Q475</accession>
<feature type="transmembrane region" description="Helical" evidence="1">
    <location>
        <begin position="58"/>
        <end position="81"/>
    </location>
</feature>
<dbReference type="Proteomes" id="UP000283721">
    <property type="component" value="Unassembled WGS sequence"/>
</dbReference>
<name>A0A413Q475_9FIRM</name>
<dbReference type="AlphaFoldDB" id="A0A413Q475"/>
<comment type="caution">
    <text evidence="2">The sequence shown here is derived from an EMBL/GenBank/DDBJ whole genome shotgun (WGS) entry which is preliminary data.</text>
</comment>
<gene>
    <name evidence="2" type="ORF">DW967_13755</name>
</gene>
<protein>
    <submittedName>
        <fullName evidence="2">Uncharacterized protein</fullName>
    </submittedName>
</protein>
<keyword evidence="1" id="KW-0812">Transmembrane</keyword>
<proteinExistence type="predicted"/>
<reference evidence="2 3" key="1">
    <citation type="submission" date="2018-08" db="EMBL/GenBank/DDBJ databases">
        <title>A genome reference for cultivated species of the human gut microbiota.</title>
        <authorList>
            <person name="Zou Y."/>
            <person name="Xue W."/>
            <person name="Luo G."/>
        </authorList>
    </citation>
    <scope>NUCLEOTIDE SEQUENCE [LARGE SCALE GENOMIC DNA]</scope>
    <source>
        <strain evidence="2 3">AM47-6BH</strain>
    </source>
</reference>
<sequence>MFKFIFDLITEPLGLPIEWYYEWIILLVIGEIAYRVAYDKVGVLYKSGSISGKSAGSFFHWIIRAVVFVAIWAITYGVIWIGKFVMAHKIQVAIGICSIVSVVIAVKILIWIKERNELVKVPVNVEDDDNR</sequence>
<feature type="transmembrane region" description="Helical" evidence="1">
    <location>
        <begin position="93"/>
        <end position="112"/>
    </location>
</feature>
<keyword evidence="1" id="KW-1133">Transmembrane helix</keyword>
<organism evidence="2 3">
    <name type="scientific">Agathobacter rectalis</name>
    <dbReference type="NCBI Taxonomy" id="39491"/>
    <lineage>
        <taxon>Bacteria</taxon>
        <taxon>Bacillati</taxon>
        <taxon>Bacillota</taxon>
        <taxon>Clostridia</taxon>
        <taxon>Lachnospirales</taxon>
        <taxon>Lachnospiraceae</taxon>
        <taxon>Agathobacter</taxon>
    </lineage>
</organism>
<evidence type="ECO:0000256" key="1">
    <source>
        <dbReference type="SAM" id="Phobius"/>
    </source>
</evidence>
<evidence type="ECO:0000313" key="2">
    <source>
        <dbReference type="EMBL" id="RGZ89185.1"/>
    </source>
</evidence>
<feature type="transmembrane region" description="Helical" evidence="1">
    <location>
        <begin position="20"/>
        <end position="37"/>
    </location>
</feature>
<dbReference type="EMBL" id="QSES01000031">
    <property type="protein sequence ID" value="RGZ89185.1"/>
    <property type="molecule type" value="Genomic_DNA"/>
</dbReference>
<evidence type="ECO:0000313" key="3">
    <source>
        <dbReference type="Proteomes" id="UP000283721"/>
    </source>
</evidence>